<feature type="compositionally biased region" description="Pro residues" evidence="1">
    <location>
        <begin position="64"/>
        <end position="86"/>
    </location>
</feature>
<evidence type="ECO:0000313" key="2">
    <source>
        <dbReference type="EMBL" id="EWM23090.1"/>
    </source>
</evidence>
<dbReference type="Proteomes" id="UP000019335">
    <property type="component" value="Chromosome 18"/>
</dbReference>
<proteinExistence type="predicted"/>
<organism evidence="2 3">
    <name type="scientific">Nannochloropsis gaditana</name>
    <dbReference type="NCBI Taxonomy" id="72520"/>
    <lineage>
        <taxon>Eukaryota</taxon>
        <taxon>Sar</taxon>
        <taxon>Stramenopiles</taxon>
        <taxon>Ochrophyta</taxon>
        <taxon>Eustigmatophyceae</taxon>
        <taxon>Eustigmatales</taxon>
        <taxon>Monodopsidaceae</taxon>
        <taxon>Nannochloropsis</taxon>
    </lineage>
</organism>
<keyword evidence="3" id="KW-1185">Reference proteome</keyword>
<dbReference type="EMBL" id="AZIL01001839">
    <property type="protein sequence ID" value="EWM23090.1"/>
    <property type="molecule type" value="Genomic_DNA"/>
</dbReference>
<sequence>MASETSLPDMLASAKSSLARHDTQAAKRLLQSMIVQVLHLQRLHSKQRAPPPSFPPSFHTGINPTPPHDFPDPSPAHPSPPAPAPPLNLPQFNALALFHLGQALYQEGEDWDQAAYCFLLASKPWPPLANVAREHFRALFPETSAFFSREMRDLGVDGSQRLTALFWDTERHWQLARAMTRSLTGRRGGEGGTGGGGGGGGGPCVVVLGPSACILAILLARQVRPANRWFEFSKILIFLKLKISSCRCWD</sequence>
<feature type="region of interest" description="Disordered" evidence="1">
    <location>
        <begin position="45"/>
        <end position="86"/>
    </location>
</feature>
<dbReference type="OrthoDB" id="10518699at2759"/>
<protein>
    <submittedName>
        <fullName evidence="2">Uncharacterized protein</fullName>
    </submittedName>
</protein>
<gene>
    <name evidence="2" type="ORF">Naga_100536g1</name>
</gene>
<reference evidence="2 3" key="1">
    <citation type="journal article" date="2014" name="Mol. Plant">
        <title>Chromosome Scale Genome Assembly and Transcriptome Profiling of Nannochloropsis gaditana in Nitrogen Depletion.</title>
        <authorList>
            <person name="Corteggiani Carpinelli E."/>
            <person name="Telatin A."/>
            <person name="Vitulo N."/>
            <person name="Forcato C."/>
            <person name="D'Angelo M."/>
            <person name="Schiavon R."/>
            <person name="Vezzi A."/>
            <person name="Giacometti G.M."/>
            <person name="Morosinotto T."/>
            <person name="Valle G."/>
        </authorList>
    </citation>
    <scope>NUCLEOTIDE SEQUENCE [LARGE SCALE GENOMIC DNA]</scope>
    <source>
        <strain evidence="2 3">B-31</strain>
    </source>
</reference>
<accession>W7T7V3</accession>
<comment type="caution">
    <text evidence="2">The sequence shown here is derived from an EMBL/GenBank/DDBJ whole genome shotgun (WGS) entry which is preliminary data.</text>
</comment>
<dbReference type="AlphaFoldDB" id="W7T7V3"/>
<name>W7T7V3_9STRA</name>
<evidence type="ECO:0000313" key="3">
    <source>
        <dbReference type="Proteomes" id="UP000019335"/>
    </source>
</evidence>
<evidence type="ECO:0000256" key="1">
    <source>
        <dbReference type="SAM" id="MobiDB-lite"/>
    </source>
</evidence>